<evidence type="ECO:0000313" key="1">
    <source>
        <dbReference type="EMBL" id="CEK75443.1"/>
    </source>
</evidence>
<reference evidence="1" key="1">
    <citation type="submission" date="2014-12" db="EMBL/GenBank/DDBJ databases">
        <title>Insight into the proteome of Arion vulgaris.</title>
        <authorList>
            <person name="Aradska J."/>
            <person name="Bulat T."/>
            <person name="Smidak R."/>
            <person name="Sarate P."/>
            <person name="Gangsoo J."/>
            <person name="Sialana F."/>
            <person name="Bilban M."/>
            <person name="Lubec G."/>
        </authorList>
    </citation>
    <scope>NUCLEOTIDE SEQUENCE</scope>
    <source>
        <tissue evidence="1">Skin</tissue>
    </source>
</reference>
<sequence length="65" mass="7201">MFACILKVMSSNPDRVVQLTSAFLFGGPYVCCQKGQSSCFVKRSPQMAFHFCRQGQSNIGKHKAV</sequence>
<proteinExistence type="predicted"/>
<organism evidence="1">
    <name type="scientific">Arion vulgaris</name>
    <dbReference type="NCBI Taxonomy" id="1028688"/>
    <lineage>
        <taxon>Eukaryota</taxon>
        <taxon>Metazoa</taxon>
        <taxon>Spiralia</taxon>
        <taxon>Lophotrochozoa</taxon>
        <taxon>Mollusca</taxon>
        <taxon>Gastropoda</taxon>
        <taxon>Heterobranchia</taxon>
        <taxon>Euthyneura</taxon>
        <taxon>Panpulmonata</taxon>
        <taxon>Eupulmonata</taxon>
        <taxon>Stylommatophora</taxon>
        <taxon>Helicina</taxon>
        <taxon>Arionoidea</taxon>
        <taxon>Arionidae</taxon>
        <taxon>Arion</taxon>
    </lineage>
</organism>
<name>A0A0B7A3V4_9EUPU</name>
<dbReference type="AlphaFoldDB" id="A0A0B7A3V4"/>
<protein>
    <submittedName>
        <fullName evidence="1">Uncharacterized protein</fullName>
    </submittedName>
</protein>
<accession>A0A0B7A3V4</accession>
<gene>
    <name evidence="1" type="primary">ORF95564</name>
</gene>
<dbReference type="EMBL" id="HACG01028578">
    <property type="protein sequence ID" value="CEK75443.1"/>
    <property type="molecule type" value="Transcribed_RNA"/>
</dbReference>